<dbReference type="SUPFAM" id="SSF51197">
    <property type="entry name" value="Clavaminate synthase-like"/>
    <property type="match status" value="1"/>
</dbReference>
<dbReference type="PANTHER" id="PTHR10696">
    <property type="entry name" value="GAMMA-BUTYROBETAINE HYDROXYLASE-RELATED"/>
    <property type="match status" value="1"/>
</dbReference>
<dbReference type="InterPro" id="IPR011990">
    <property type="entry name" value="TPR-like_helical_dom_sf"/>
</dbReference>
<dbReference type="SUPFAM" id="SSF56059">
    <property type="entry name" value="Glutathione synthetase ATP-binding domain-like"/>
    <property type="match status" value="1"/>
</dbReference>
<evidence type="ECO:0000256" key="1">
    <source>
        <dbReference type="ARBA" id="ARBA00001954"/>
    </source>
</evidence>
<dbReference type="RefSeq" id="WP_194212121.1">
    <property type="nucleotide sequence ID" value="NZ_CP061205.1"/>
</dbReference>
<proteinExistence type="predicted"/>
<keyword evidence="2" id="KW-0560">Oxidoreductase</keyword>
<dbReference type="Gene3D" id="3.60.130.10">
    <property type="entry name" value="Clavaminate synthase-like"/>
    <property type="match status" value="1"/>
</dbReference>
<organism evidence="6 7">
    <name type="scientific">Kordiimonas pumila</name>
    <dbReference type="NCBI Taxonomy" id="2161677"/>
    <lineage>
        <taxon>Bacteria</taxon>
        <taxon>Pseudomonadati</taxon>
        <taxon>Pseudomonadota</taxon>
        <taxon>Alphaproteobacteria</taxon>
        <taxon>Kordiimonadales</taxon>
        <taxon>Kordiimonadaceae</taxon>
        <taxon>Kordiimonas</taxon>
    </lineage>
</organism>
<dbReference type="Pfam" id="PF02668">
    <property type="entry name" value="TauD"/>
    <property type="match status" value="1"/>
</dbReference>
<keyword evidence="4" id="KW-0547">Nucleotide-binding</keyword>
<accession>A0ABV7D241</accession>
<evidence type="ECO:0000256" key="2">
    <source>
        <dbReference type="ARBA" id="ARBA00023002"/>
    </source>
</evidence>
<dbReference type="EMBL" id="JBHRSL010000002">
    <property type="protein sequence ID" value="MFC3051051.1"/>
    <property type="molecule type" value="Genomic_DNA"/>
</dbReference>
<sequence length="714" mass="81319">MQYPILDIEYLSWNSGVLPERLTQQILKSLVTFPYFIRLTGFPLNHEALPLISIVERLAVETNSSNKKPVSFTKVRINPDQANRDRVVTAYSRTHLALPAHTDSSYMPNPHDLVTFQCEQHDTNGGETFLVPVDTVISRLSTKSRSVLEESQFNFGRNIHAILDTKGTIGKTKNTYYEIRYYREQLSHVMERDGSTLNASACEALKELDAILAEPSNAFHFKLLAGEAVMMNNKRVMHGRTGFTETSDRLIYRIRHHLNLETFSPAKKGIFGFLLSRSKELVSEESNAEPTLAPDVNSGKLSVGFKECVAEGKKLVKVGRFKEAMAAYKGALEHEPEDYRCLLAMSALEYKLGMLAMAEERRRIIAEQHPFVPIGKQNSGRKTILRVRSLKNIKYSLQKGSKGYYHESLQRGHFSLSSLLDDRRYNCIQHNGYDETIQETKKLPTIDLILNTVSCGDRMKESLQAIDVLVKKYNNIPVINHPKHVIAASRVGNYERLKDLDALVFPKTIAVTIDRNKIEVQAQENILGAGLTLPIIMRPQFTHTGSGMALVRSFDELVEYLYQNHKSIHFYGIQWHDHADERGLYNKIRILCIDGRYYPIAHLMHNEWNVHSGDRYSVMDKNLFLQDMEKRFLADMPAFLGATALNAFNALKDVMKLDFFGVDFTLLPDGRPYIFECNAAMRHNFDHAGAFPYTRPTLIAASKAFDDMISKRLM</sequence>
<evidence type="ECO:0000256" key="3">
    <source>
        <dbReference type="ARBA" id="ARBA00023194"/>
    </source>
</evidence>
<dbReference type="PROSITE" id="PS50975">
    <property type="entry name" value="ATP_GRASP"/>
    <property type="match status" value="1"/>
</dbReference>
<evidence type="ECO:0000256" key="4">
    <source>
        <dbReference type="PROSITE-ProRule" id="PRU00409"/>
    </source>
</evidence>
<evidence type="ECO:0000313" key="6">
    <source>
        <dbReference type="EMBL" id="MFC3051051.1"/>
    </source>
</evidence>
<dbReference type="InterPro" id="IPR011761">
    <property type="entry name" value="ATP-grasp"/>
</dbReference>
<comment type="cofactor">
    <cofactor evidence="1">
        <name>Fe(2+)</name>
        <dbReference type="ChEBI" id="CHEBI:29033"/>
    </cofactor>
</comment>
<reference evidence="7" key="1">
    <citation type="journal article" date="2019" name="Int. J. Syst. Evol. Microbiol.">
        <title>The Global Catalogue of Microorganisms (GCM) 10K type strain sequencing project: providing services to taxonomists for standard genome sequencing and annotation.</title>
        <authorList>
            <consortium name="The Broad Institute Genomics Platform"/>
            <consortium name="The Broad Institute Genome Sequencing Center for Infectious Disease"/>
            <person name="Wu L."/>
            <person name="Ma J."/>
        </authorList>
    </citation>
    <scope>NUCLEOTIDE SEQUENCE [LARGE SCALE GENOMIC DNA]</scope>
    <source>
        <strain evidence="7">KCTC 62164</strain>
    </source>
</reference>
<comment type="caution">
    <text evidence="6">The sequence shown here is derived from an EMBL/GenBank/DDBJ whole genome shotgun (WGS) entry which is preliminary data.</text>
</comment>
<dbReference type="Gene3D" id="1.25.40.10">
    <property type="entry name" value="Tetratricopeptide repeat domain"/>
    <property type="match status" value="1"/>
</dbReference>
<gene>
    <name evidence="6" type="ORF">ACFOKA_03935</name>
</gene>
<protein>
    <submittedName>
        <fullName evidence="6">TauD/TfdA family dioxygenase</fullName>
    </submittedName>
</protein>
<evidence type="ECO:0000313" key="7">
    <source>
        <dbReference type="Proteomes" id="UP001595444"/>
    </source>
</evidence>
<dbReference type="SUPFAM" id="SSF48452">
    <property type="entry name" value="TPR-like"/>
    <property type="match status" value="1"/>
</dbReference>
<dbReference type="GO" id="GO:0051213">
    <property type="term" value="F:dioxygenase activity"/>
    <property type="evidence" value="ECO:0007669"/>
    <property type="project" value="UniProtKB-KW"/>
</dbReference>
<keyword evidence="6" id="KW-0223">Dioxygenase</keyword>
<name>A0ABV7D241_9PROT</name>
<dbReference type="Proteomes" id="UP001595444">
    <property type="component" value="Unassembled WGS sequence"/>
</dbReference>
<keyword evidence="3" id="KW-0045">Antibiotic biosynthesis</keyword>
<keyword evidence="4" id="KW-0067">ATP-binding</keyword>
<keyword evidence="7" id="KW-1185">Reference proteome</keyword>
<dbReference type="PANTHER" id="PTHR10696:SF56">
    <property type="entry name" value="TAUD_TFDA-LIKE DOMAIN-CONTAINING PROTEIN"/>
    <property type="match status" value="1"/>
</dbReference>
<evidence type="ECO:0000259" key="5">
    <source>
        <dbReference type="PROSITE" id="PS50975"/>
    </source>
</evidence>
<dbReference type="InterPro" id="IPR003819">
    <property type="entry name" value="TauD/TfdA-like"/>
</dbReference>
<dbReference type="InterPro" id="IPR050411">
    <property type="entry name" value="AlphaKG_dependent_hydroxylases"/>
</dbReference>
<feature type="domain" description="ATP-grasp" evidence="5">
    <location>
        <begin position="494"/>
        <end position="710"/>
    </location>
</feature>
<dbReference type="InterPro" id="IPR042098">
    <property type="entry name" value="TauD-like_sf"/>
</dbReference>